<dbReference type="SMART" id="SM00382">
    <property type="entry name" value="AAA"/>
    <property type="match status" value="1"/>
</dbReference>
<dbReference type="PANTHER" id="PTHR43166:SF35">
    <property type="entry name" value="L-CYSTINE IMPORT ATP-BINDING PROTEIN TCYN"/>
    <property type="match status" value="1"/>
</dbReference>
<dbReference type="GO" id="GO:0005886">
    <property type="term" value="C:plasma membrane"/>
    <property type="evidence" value="ECO:0007669"/>
    <property type="project" value="UniProtKB-SubCell"/>
</dbReference>
<dbReference type="InterPro" id="IPR003439">
    <property type="entry name" value="ABC_transporter-like_ATP-bd"/>
</dbReference>
<keyword evidence="5 8" id="KW-0067">ATP-binding</keyword>
<gene>
    <name evidence="8" type="ORF">GKD85_07075</name>
</gene>
<evidence type="ECO:0000256" key="3">
    <source>
        <dbReference type="ARBA" id="ARBA00022475"/>
    </source>
</evidence>
<dbReference type="PROSITE" id="PS50893">
    <property type="entry name" value="ABC_TRANSPORTER_2"/>
    <property type="match status" value="1"/>
</dbReference>
<dbReference type="InterPro" id="IPR017871">
    <property type="entry name" value="ABC_transporter-like_CS"/>
</dbReference>
<dbReference type="Pfam" id="PF00005">
    <property type="entry name" value="ABC_tran"/>
    <property type="match status" value="1"/>
</dbReference>
<dbReference type="EMBL" id="WKQE01000008">
    <property type="protein sequence ID" value="MSC80584.1"/>
    <property type="molecule type" value="Genomic_DNA"/>
</dbReference>
<dbReference type="PROSITE" id="PS00211">
    <property type="entry name" value="ABC_TRANSPORTER_1"/>
    <property type="match status" value="1"/>
</dbReference>
<dbReference type="GO" id="GO:0005524">
    <property type="term" value="F:ATP binding"/>
    <property type="evidence" value="ECO:0007669"/>
    <property type="project" value="UniProtKB-KW"/>
</dbReference>
<evidence type="ECO:0000256" key="6">
    <source>
        <dbReference type="ARBA" id="ARBA00023136"/>
    </source>
</evidence>
<dbReference type="InterPro" id="IPR027417">
    <property type="entry name" value="P-loop_NTPase"/>
</dbReference>
<dbReference type="AlphaFoldDB" id="A0A6A8KPH4"/>
<dbReference type="GO" id="GO:0015424">
    <property type="term" value="F:ABC-type amino acid transporter activity"/>
    <property type="evidence" value="ECO:0007669"/>
    <property type="project" value="InterPro"/>
</dbReference>
<dbReference type="CDD" id="cd03262">
    <property type="entry name" value="ABC_HisP_GlnQ"/>
    <property type="match status" value="1"/>
</dbReference>
<accession>A0A6A8KPH4</accession>
<keyword evidence="3" id="KW-1003">Cell membrane</keyword>
<feature type="domain" description="ABC transporter" evidence="7">
    <location>
        <begin position="4"/>
        <end position="259"/>
    </location>
</feature>
<evidence type="ECO:0000259" key="7">
    <source>
        <dbReference type="PROSITE" id="PS50893"/>
    </source>
</evidence>
<dbReference type="Proteomes" id="UP000477010">
    <property type="component" value="Unassembled WGS sequence"/>
</dbReference>
<proteinExistence type="predicted"/>
<dbReference type="PANTHER" id="PTHR43166">
    <property type="entry name" value="AMINO ACID IMPORT ATP-BINDING PROTEIN"/>
    <property type="match status" value="1"/>
</dbReference>
<dbReference type="Gene3D" id="3.40.50.300">
    <property type="entry name" value="P-loop containing nucleotide triphosphate hydrolases"/>
    <property type="match status" value="1"/>
</dbReference>
<dbReference type="SUPFAM" id="SSF52540">
    <property type="entry name" value="P-loop containing nucleoside triphosphate hydrolases"/>
    <property type="match status" value="1"/>
</dbReference>
<name>A0A6A8KPH4_9FIRM</name>
<dbReference type="PIRSF" id="PIRSF039085">
    <property type="entry name" value="ABC_ATPase_HisP"/>
    <property type="match status" value="1"/>
</dbReference>
<dbReference type="InterPro" id="IPR030679">
    <property type="entry name" value="ABC_ATPase_HisP-typ"/>
</dbReference>
<evidence type="ECO:0000256" key="2">
    <source>
        <dbReference type="ARBA" id="ARBA00022448"/>
    </source>
</evidence>
<dbReference type="InterPro" id="IPR050086">
    <property type="entry name" value="MetN_ABC_transporter-like"/>
</dbReference>
<evidence type="ECO:0000313" key="9">
    <source>
        <dbReference type="Proteomes" id="UP000477010"/>
    </source>
</evidence>
<comment type="subcellular location">
    <subcellularLocation>
        <location evidence="1">Cell membrane</location>
        <topology evidence="1">Peripheral membrane protein</topology>
    </subcellularLocation>
</comment>
<evidence type="ECO:0000313" key="8">
    <source>
        <dbReference type="EMBL" id="MSC80584.1"/>
    </source>
</evidence>
<keyword evidence="2" id="KW-0813">Transport</keyword>
<evidence type="ECO:0000256" key="1">
    <source>
        <dbReference type="ARBA" id="ARBA00004202"/>
    </source>
</evidence>
<dbReference type="RefSeq" id="WP_154252205.1">
    <property type="nucleotide sequence ID" value="NZ_WKPZ01000010.1"/>
</dbReference>
<dbReference type="GO" id="GO:0016887">
    <property type="term" value="F:ATP hydrolysis activity"/>
    <property type="evidence" value="ECO:0007669"/>
    <property type="project" value="InterPro"/>
</dbReference>
<sequence>MAMLEIRNVQKTFRTYAKPGLFHRPGARKVISDLPVLRGVDLTVEKGDVVAILGPSGSGKTTLLRCLNFLETADAGQLVFDGESFDLAHASRADIARLRKKTAFVFQNYNLFRNKTALQNVTEGLIVARKLPKEQADEIGMKMLAKVGLADRADYYPRQLSGGQQQRVAIARALAADPEIIYFDEPTSALDPELTGEVLSVMRQLAEEGMTMLVVTHEMGFARNVSSKTVFMENGVVVEQAPSQQFFASPKEERTRAFLRRIAHAE</sequence>
<reference evidence="8 9" key="1">
    <citation type="journal article" date="2019" name="Nat. Med.">
        <title>A library of human gut bacterial isolates paired with longitudinal multiomics data enables mechanistic microbiome research.</title>
        <authorList>
            <person name="Poyet M."/>
            <person name="Groussin M."/>
            <person name="Gibbons S.M."/>
            <person name="Avila-Pacheco J."/>
            <person name="Jiang X."/>
            <person name="Kearney S.M."/>
            <person name="Perrotta A.R."/>
            <person name="Berdy B."/>
            <person name="Zhao S."/>
            <person name="Lieberman T.D."/>
            <person name="Swanson P.K."/>
            <person name="Smith M."/>
            <person name="Roesemann S."/>
            <person name="Alexander J.E."/>
            <person name="Rich S.A."/>
            <person name="Livny J."/>
            <person name="Vlamakis H."/>
            <person name="Clish C."/>
            <person name="Bullock K."/>
            <person name="Deik A."/>
            <person name="Scott J."/>
            <person name="Pierce K.A."/>
            <person name="Xavier R.J."/>
            <person name="Alm E.J."/>
        </authorList>
    </citation>
    <scope>NUCLEOTIDE SEQUENCE [LARGE SCALE GENOMIC DNA]</scope>
    <source>
        <strain evidence="8 9">BIOML-B9</strain>
    </source>
</reference>
<evidence type="ECO:0000256" key="5">
    <source>
        <dbReference type="ARBA" id="ARBA00022840"/>
    </source>
</evidence>
<evidence type="ECO:0000256" key="4">
    <source>
        <dbReference type="ARBA" id="ARBA00022741"/>
    </source>
</evidence>
<comment type="caution">
    <text evidence="8">The sequence shown here is derived from an EMBL/GenBank/DDBJ whole genome shotgun (WGS) entry which is preliminary data.</text>
</comment>
<keyword evidence="4" id="KW-0547">Nucleotide-binding</keyword>
<organism evidence="8 9">
    <name type="scientific">Faecalibacterium prausnitzii</name>
    <dbReference type="NCBI Taxonomy" id="853"/>
    <lineage>
        <taxon>Bacteria</taxon>
        <taxon>Bacillati</taxon>
        <taxon>Bacillota</taxon>
        <taxon>Clostridia</taxon>
        <taxon>Eubacteriales</taxon>
        <taxon>Oscillospiraceae</taxon>
        <taxon>Faecalibacterium</taxon>
    </lineage>
</organism>
<protein>
    <submittedName>
        <fullName evidence="8">ATP-binding cassette domain-containing protein</fullName>
    </submittedName>
</protein>
<dbReference type="InterPro" id="IPR003593">
    <property type="entry name" value="AAA+_ATPase"/>
</dbReference>
<keyword evidence="6" id="KW-0472">Membrane</keyword>